<dbReference type="Proteomes" id="UP000177040">
    <property type="component" value="Unassembled WGS sequence"/>
</dbReference>
<reference evidence="1 2" key="1">
    <citation type="journal article" date="2016" name="Nat. Commun.">
        <title>Thousands of microbial genomes shed light on interconnected biogeochemical processes in an aquifer system.</title>
        <authorList>
            <person name="Anantharaman K."/>
            <person name="Brown C.T."/>
            <person name="Hug L.A."/>
            <person name="Sharon I."/>
            <person name="Castelle C.J."/>
            <person name="Probst A.J."/>
            <person name="Thomas B.C."/>
            <person name="Singh A."/>
            <person name="Wilkins M.J."/>
            <person name="Karaoz U."/>
            <person name="Brodie E.L."/>
            <person name="Williams K.H."/>
            <person name="Hubbard S.S."/>
            <person name="Banfield J.F."/>
        </authorList>
    </citation>
    <scope>NUCLEOTIDE SEQUENCE [LARGE SCALE GENOMIC DNA]</scope>
</reference>
<name>A0A1F6N2Z3_9BACT</name>
<dbReference type="Gene3D" id="1.20.5.1070">
    <property type="entry name" value="Head and neck region of the ectodomain of NDV fusion glycoprotein"/>
    <property type="match status" value="1"/>
</dbReference>
<sequence>MLTAVLKKMGDIALGEFKVVIIDRLSRVETKIDHIESYLKEVKADVNQIKHRTGRLESAVTEIQTVLTKNGFSLNQPPVLSPGSPLKLTEVGESLAKRFDGYNFIETNKEFFLVLLEKNNPITGYDVQEMAKKVLEESVSHPIFNPIKKIVYQEGSNIEPVLSVLGIILRDTYLKAHPEI</sequence>
<dbReference type="AlphaFoldDB" id="A0A1F6N2Z3"/>
<evidence type="ECO:0000313" key="2">
    <source>
        <dbReference type="Proteomes" id="UP000177040"/>
    </source>
</evidence>
<gene>
    <name evidence="1" type="ORF">A2983_04000</name>
</gene>
<evidence type="ECO:0000313" key="1">
    <source>
        <dbReference type="EMBL" id="OGH78289.1"/>
    </source>
</evidence>
<protein>
    <submittedName>
        <fullName evidence="1">Uncharacterized protein</fullName>
    </submittedName>
</protein>
<organism evidence="1 2">
    <name type="scientific">Candidatus Magasanikbacteria bacterium RIFCSPLOWO2_01_FULL_40_15</name>
    <dbReference type="NCBI Taxonomy" id="1798686"/>
    <lineage>
        <taxon>Bacteria</taxon>
        <taxon>Candidatus Magasanikiibacteriota</taxon>
    </lineage>
</organism>
<accession>A0A1F6N2Z3</accession>
<dbReference type="EMBL" id="MFQH01000014">
    <property type="protein sequence ID" value="OGH78289.1"/>
    <property type="molecule type" value="Genomic_DNA"/>
</dbReference>
<comment type="caution">
    <text evidence="1">The sequence shown here is derived from an EMBL/GenBank/DDBJ whole genome shotgun (WGS) entry which is preliminary data.</text>
</comment>
<proteinExistence type="predicted"/>